<sequence>MASGSDVRDILGLGAAGPSSATKPPPPKKLARPPGQKRLAGIARELHELLGGSAPPIVPVRPQYKAKPKMSKRVTGWVWRQFKNDARSDGLLLEHWEKVTDSQDEPYRFSKFNKNVNILEYSDDEYTKFLVDEQWSKEETDYLFKLCKQYELRFIIITDRYEFEDKQRSMEDLKDRYYTVVRKIAESRAESQPELRDLVTTHQFNKNMEVERKKHLERLSTRTPEQIKEEEILFQELRRREASEAKWTKEREHLAKTLGSMDIPIPTSMGGPSGELIVSLQAGVPVALERKESLVPVGRSILGELEDLSSRREKLPPGVFLRSSRLTAVKSQYQSKVNEVFERFDIPMKPVMPTGPICNKMEDLKGLIQQLLDMKRMHDRISMDMKSAIQRKQYLEMGDDNDDGGGGGRKRSMSSPAHSQRDAKRQRA</sequence>
<feature type="region of interest" description="Disordered" evidence="9">
    <location>
        <begin position="396"/>
        <end position="428"/>
    </location>
</feature>
<dbReference type="InterPro" id="IPR001005">
    <property type="entry name" value="SANT/Myb"/>
</dbReference>
<dbReference type="GO" id="GO:0006281">
    <property type="term" value="P:DNA repair"/>
    <property type="evidence" value="ECO:0007669"/>
    <property type="project" value="InterPro"/>
</dbReference>
<feature type="region of interest" description="Disordered" evidence="9">
    <location>
        <begin position="1"/>
        <end position="35"/>
    </location>
</feature>
<dbReference type="PANTHER" id="PTHR12855">
    <property type="entry name" value="DNA METHYLTRANSFERASE 1-ASSOCIATED PROTEIN 1 FAMILY MEMBER"/>
    <property type="match status" value="1"/>
</dbReference>
<dbReference type="InterPro" id="IPR032563">
    <property type="entry name" value="DAMP1_SANT-like"/>
</dbReference>
<evidence type="ECO:0000256" key="5">
    <source>
        <dbReference type="ARBA" id="ARBA00023015"/>
    </source>
</evidence>
<dbReference type="GO" id="GO:0035267">
    <property type="term" value="C:NuA4 histone acetyltransferase complex"/>
    <property type="evidence" value="ECO:0007669"/>
    <property type="project" value="InterPro"/>
</dbReference>
<dbReference type="GO" id="GO:0000122">
    <property type="term" value="P:negative regulation of transcription by RNA polymerase II"/>
    <property type="evidence" value="ECO:0007669"/>
    <property type="project" value="TreeGrafter"/>
</dbReference>
<dbReference type="RefSeq" id="XP_031021847.1">
    <property type="nucleotide sequence ID" value="XM_031172180.1"/>
</dbReference>
<dbReference type="Pfam" id="PF16282">
    <property type="entry name" value="SANT_DAMP1_like"/>
    <property type="match status" value="1"/>
</dbReference>
<dbReference type="GO" id="GO:0000812">
    <property type="term" value="C:Swr1 complex"/>
    <property type="evidence" value="ECO:0007669"/>
    <property type="project" value="TreeGrafter"/>
</dbReference>
<dbReference type="STRING" id="1806994.A0A507BXM8"/>
<evidence type="ECO:0000256" key="3">
    <source>
        <dbReference type="ARBA" id="ARBA00019132"/>
    </source>
</evidence>
<comment type="function">
    <text evidence="8">Component of the SWR1 complex which mediates the ATP-dependent exchange of histone H2A for the H2A variant HZT1 leading to transcriptional regulation of selected genes by chromatin remodeling. Component of the NuA4 histone acetyltransferase complex which is involved in transcriptional activation of selected genes principally by acetylation of nucleosomal histone H4 and H2A. The NuA4 complex is also involved in DNA repair.</text>
</comment>
<gene>
    <name evidence="11" type="ORF">SmJEL517_g06254</name>
</gene>
<evidence type="ECO:0000256" key="9">
    <source>
        <dbReference type="SAM" id="MobiDB-lite"/>
    </source>
</evidence>
<name>A0A507BXM8_9FUNG</name>
<dbReference type="OrthoDB" id="19740at2759"/>
<accession>A0A507BXM8</accession>
<keyword evidence="4" id="KW-0156">Chromatin regulator</keyword>
<keyword evidence="12" id="KW-1185">Reference proteome</keyword>
<evidence type="ECO:0000256" key="7">
    <source>
        <dbReference type="ARBA" id="ARBA00023242"/>
    </source>
</evidence>
<evidence type="ECO:0000256" key="2">
    <source>
        <dbReference type="ARBA" id="ARBA00006918"/>
    </source>
</evidence>
<reference evidence="11 12" key="1">
    <citation type="journal article" date="2019" name="Sci. Rep.">
        <title>Comparative genomics of chytrid fungi reveal insights into the obligate biotrophic and pathogenic lifestyle of Synchytrium endobioticum.</title>
        <authorList>
            <person name="van de Vossenberg B.T.L.H."/>
            <person name="Warris S."/>
            <person name="Nguyen H.D.T."/>
            <person name="van Gent-Pelzer M.P.E."/>
            <person name="Joly D.L."/>
            <person name="van de Geest H.C."/>
            <person name="Bonants P.J.M."/>
            <person name="Smith D.S."/>
            <person name="Levesque C.A."/>
            <person name="van der Lee T.A.J."/>
        </authorList>
    </citation>
    <scope>NUCLEOTIDE SEQUENCE [LARGE SCALE GENOMIC DNA]</scope>
    <source>
        <strain evidence="11 12">JEL517</strain>
    </source>
</reference>
<dbReference type="PANTHER" id="PTHR12855:SF10">
    <property type="entry name" value="DNA METHYLTRANSFERASE 1-ASSOCIATED PROTEIN 1"/>
    <property type="match status" value="1"/>
</dbReference>
<dbReference type="InterPro" id="IPR027109">
    <property type="entry name" value="Swc4/Dmap1"/>
</dbReference>
<dbReference type="GO" id="GO:0003714">
    <property type="term" value="F:transcription corepressor activity"/>
    <property type="evidence" value="ECO:0007669"/>
    <property type="project" value="TreeGrafter"/>
</dbReference>
<evidence type="ECO:0000313" key="11">
    <source>
        <dbReference type="EMBL" id="TPX30105.1"/>
    </source>
</evidence>
<keyword evidence="5" id="KW-0805">Transcription regulation</keyword>
<comment type="similarity">
    <text evidence="2">Belongs to the SWC4 family.</text>
</comment>
<dbReference type="EMBL" id="QEAO01000098">
    <property type="protein sequence ID" value="TPX30105.1"/>
    <property type="molecule type" value="Genomic_DNA"/>
</dbReference>
<evidence type="ECO:0000259" key="10">
    <source>
        <dbReference type="SMART" id="SM00717"/>
    </source>
</evidence>
<keyword evidence="6" id="KW-0804">Transcription</keyword>
<dbReference type="Gene3D" id="1.10.10.60">
    <property type="entry name" value="Homeodomain-like"/>
    <property type="match status" value="1"/>
</dbReference>
<dbReference type="SMART" id="SM00717">
    <property type="entry name" value="SANT"/>
    <property type="match status" value="1"/>
</dbReference>
<evidence type="ECO:0000256" key="4">
    <source>
        <dbReference type="ARBA" id="ARBA00022853"/>
    </source>
</evidence>
<comment type="caution">
    <text evidence="11">The sequence shown here is derived from an EMBL/GenBank/DDBJ whole genome shotgun (WGS) entry which is preliminary data.</text>
</comment>
<comment type="subcellular location">
    <subcellularLocation>
        <location evidence="1">Nucleus</location>
    </subcellularLocation>
</comment>
<feature type="compositionally biased region" description="Basic and acidic residues" evidence="9">
    <location>
        <begin position="419"/>
        <end position="428"/>
    </location>
</feature>
<dbReference type="Proteomes" id="UP000319731">
    <property type="component" value="Unassembled WGS sequence"/>
</dbReference>
<evidence type="ECO:0000256" key="1">
    <source>
        <dbReference type="ARBA" id="ARBA00004123"/>
    </source>
</evidence>
<proteinExistence type="inferred from homology"/>
<dbReference type="FunFam" id="1.10.10.60:FF:000087">
    <property type="entry name" value="DNA methyltransferase 1-associated protein 1"/>
    <property type="match status" value="1"/>
</dbReference>
<dbReference type="GO" id="GO:0006338">
    <property type="term" value="P:chromatin remodeling"/>
    <property type="evidence" value="ECO:0007669"/>
    <property type="project" value="InterPro"/>
</dbReference>
<protein>
    <recommendedName>
        <fullName evidence="3">SWR1-complex protein 4</fullName>
    </recommendedName>
</protein>
<feature type="domain" description="Myb-like" evidence="10">
    <location>
        <begin position="131"/>
        <end position="183"/>
    </location>
</feature>
<organism evidence="11 12">
    <name type="scientific">Synchytrium microbalum</name>
    <dbReference type="NCBI Taxonomy" id="1806994"/>
    <lineage>
        <taxon>Eukaryota</taxon>
        <taxon>Fungi</taxon>
        <taxon>Fungi incertae sedis</taxon>
        <taxon>Chytridiomycota</taxon>
        <taxon>Chytridiomycota incertae sedis</taxon>
        <taxon>Chytridiomycetes</taxon>
        <taxon>Synchytriales</taxon>
        <taxon>Synchytriaceae</taxon>
        <taxon>Synchytrium</taxon>
    </lineage>
</organism>
<dbReference type="GeneID" id="42007477"/>
<evidence type="ECO:0000256" key="8">
    <source>
        <dbReference type="ARBA" id="ARBA00025264"/>
    </source>
</evidence>
<keyword evidence="7" id="KW-0539">Nucleus</keyword>
<evidence type="ECO:0000313" key="12">
    <source>
        <dbReference type="Proteomes" id="UP000319731"/>
    </source>
</evidence>
<evidence type="ECO:0000256" key="6">
    <source>
        <dbReference type="ARBA" id="ARBA00023163"/>
    </source>
</evidence>
<dbReference type="AlphaFoldDB" id="A0A507BXM8"/>